<reference evidence="8" key="1">
    <citation type="journal article" date="2014" name="Genome Biol. Evol.">
        <title>Pangenome evidence for extensive interdomain horizontal transfer affecting lineage core and shell genes in uncultured planktonic thaumarchaeota and euryarchaeota.</title>
        <authorList>
            <person name="Deschamps P."/>
            <person name="Zivanovic Y."/>
            <person name="Moreira D."/>
            <person name="Rodriguez-Valera F."/>
            <person name="Lopez-Garcia P."/>
        </authorList>
    </citation>
    <scope>NUCLEOTIDE SEQUENCE</scope>
</reference>
<dbReference type="GO" id="GO:0005737">
    <property type="term" value="C:cytoplasm"/>
    <property type="evidence" value="ECO:0007669"/>
    <property type="project" value="UniProtKB-SubCell"/>
</dbReference>
<dbReference type="HAMAP" id="MF_01547">
    <property type="entry name" value="RNA_methyltr_E"/>
    <property type="match status" value="1"/>
</dbReference>
<dbReference type="EC" id="2.1.1.166" evidence="5"/>
<evidence type="ECO:0000256" key="4">
    <source>
        <dbReference type="ARBA" id="ARBA00022691"/>
    </source>
</evidence>
<gene>
    <name evidence="8" type="primary">ftsJ</name>
    <name evidence="5 8" type="synonym">rlmE</name>
    <name evidence="8" type="synonym">rrmJ</name>
</gene>
<dbReference type="GO" id="GO:0008650">
    <property type="term" value="F:rRNA (uridine-2'-O-)-methyltransferase activity"/>
    <property type="evidence" value="ECO:0007669"/>
    <property type="project" value="UniProtKB-UniRule"/>
</dbReference>
<evidence type="ECO:0000256" key="2">
    <source>
        <dbReference type="ARBA" id="ARBA00022603"/>
    </source>
</evidence>
<evidence type="ECO:0000256" key="1">
    <source>
        <dbReference type="ARBA" id="ARBA00022552"/>
    </source>
</evidence>
<dbReference type="Pfam" id="PF01728">
    <property type="entry name" value="FtsJ"/>
    <property type="match status" value="1"/>
</dbReference>
<proteinExistence type="inferred from homology"/>
<comment type="function">
    <text evidence="5">Specifically methylates the uridine in position 2552 of 23S rRNA at the 2'-O position of the ribose in the fully assembled 50S ribosomal subunit.</text>
</comment>
<evidence type="ECO:0000256" key="3">
    <source>
        <dbReference type="ARBA" id="ARBA00022679"/>
    </source>
</evidence>
<dbReference type="PANTHER" id="PTHR10920">
    <property type="entry name" value="RIBOSOMAL RNA METHYLTRANSFERASE"/>
    <property type="match status" value="1"/>
</dbReference>
<keyword evidence="1 5" id="KW-0698">rRNA processing</keyword>
<dbReference type="InterPro" id="IPR029063">
    <property type="entry name" value="SAM-dependent_MTases_sf"/>
</dbReference>
<dbReference type="InterPro" id="IPR002877">
    <property type="entry name" value="RNA_MeTrfase_FtsJ_dom"/>
</dbReference>
<feature type="binding site" evidence="5">
    <location>
        <position position="52"/>
    </location>
    <ligand>
        <name>S-adenosyl-L-methionine</name>
        <dbReference type="ChEBI" id="CHEBI:59789"/>
    </ligand>
</feature>
<evidence type="ECO:0000256" key="6">
    <source>
        <dbReference type="PIRSR" id="PIRSR005461-1"/>
    </source>
</evidence>
<dbReference type="AlphaFoldDB" id="A0A075GYL6"/>
<evidence type="ECO:0000259" key="7">
    <source>
        <dbReference type="Pfam" id="PF01728"/>
    </source>
</evidence>
<dbReference type="Gene3D" id="3.40.50.150">
    <property type="entry name" value="Vaccinia Virus protein VP39"/>
    <property type="match status" value="1"/>
</dbReference>
<comment type="subcellular location">
    <subcellularLocation>
        <location evidence="5">Cytoplasm</location>
    </subcellularLocation>
</comment>
<feature type="binding site" evidence="5">
    <location>
        <position position="72"/>
    </location>
    <ligand>
        <name>S-adenosyl-L-methionine</name>
        <dbReference type="ChEBI" id="CHEBI:59789"/>
    </ligand>
</feature>
<keyword evidence="4 5" id="KW-0949">S-adenosyl-L-methionine</keyword>
<keyword evidence="3 5" id="KW-0808">Transferase</keyword>
<feature type="active site" description="Proton acceptor" evidence="5 6">
    <location>
        <position position="152"/>
    </location>
</feature>
<comment type="catalytic activity">
    <reaction evidence="5">
        <text>uridine(2552) in 23S rRNA + S-adenosyl-L-methionine = 2'-O-methyluridine(2552) in 23S rRNA + S-adenosyl-L-homocysteine + H(+)</text>
        <dbReference type="Rhea" id="RHEA:42720"/>
        <dbReference type="Rhea" id="RHEA-COMP:10202"/>
        <dbReference type="Rhea" id="RHEA-COMP:10203"/>
        <dbReference type="ChEBI" id="CHEBI:15378"/>
        <dbReference type="ChEBI" id="CHEBI:57856"/>
        <dbReference type="ChEBI" id="CHEBI:59789"/>
        <dbReference type="ChEBI" id="CHEBI:65315"/>
        <dbReference type="ChEBI" id="CHEBI:74478"/>
        <dbReference type="EC" id="2.1.1.166"/>
    </reaction>
</comment>
<keyword evidence="2 5" id="KW-0489">Methyltransferase</keyword>
<feature type="binding site" evidence="5">
    <location>
        <position position="112"/>
    </location>
    <ligand>
        <name>S-adenosyl-L-methionine</name>
        <dbReference type="ChEBI" id="CHEBI:59789"/>
    </ligand>
</feature>
<dbReference type="EMBL" id="KF900799">
    <property type="protein sequence ID" value="AIF07357.1"/>
    <property type="molecule type" value="Genomic_DNA"/>
</dbReference>
<evidence type="ECO:0000313" key="8">
    <source>
        <dbReference type="EMBL" id="AIF07357.1"/>
    </source>
</evidence>
<protein>
    <recommendedName>
        <fullName evidence="5">Ribosomal RNA large subunit methyltransferase E</fullName>
        <ecNumber evidence="5">2.1.1.166</ecNumber>
    </recommendedName>
    <alternativeName>
        <fullName evidence="5">23S rRNA Um2552 methyltransferase</fullName>
    </alternativeName>
    <alternativeName>
        <fullName evidence="5">rRNA (uridine-2'-O-)-methyltransferase</fullName>
    </alternativeName>
</protein>
<feature type="binding site" evidence="5">
    <location>
        <position position="54"/>
    </location>
    <ligand>
        <name>S-adenosyl-L-methionine</name>
        <dbReference type="ChEBI" id="CHEBI:59789"/>
    </ligand>
</feature>
<comment type="similarity">
    <text evidence="5">Belongs to the class I-like SAM-binding methyltransferase superfamily. RNA methyltransferase RlmE family.</text>
</comment>
<accession>A0A075GYL6</accession>
<dbReference type="PANTHER" id="PTHR10920:SF13">
    <property type="entry name" value="PRE-RRNA 2'-O-RIBOSE RNA METHYLTRANSFERASE FTSJ3"/>
    <property type="match status" value="1"/>
</dbReference>
<evidence type="ECO:0000256" key="5">
    <source>
        <dbReference type="HAMAP-Rule" id="MF_01547"/>
    </source>
</evidence>
<keyword evidence="5" id="KW-0963">Cytoplasm</keyword>
<dbReference type="SUPFAM" id="SSF53335">
    <property type="entry name" value="S-adenosyl-L-methionine-dependent methyltransferases"/>
    <property type="match status" value="1"/>
</dbReference>
<feature type="binding site" evidence="5">
    <location>
        <position position="88"/>
    </location>
    <ligand>
        <name>S-adenosyl-L-methionine</name>
        <dbReference type="ChEBI" id="CHEBI:59789"/>
    </ligand>
</feature>
<feature type="domain" description="Ribosomal RNA methyltransferase FtsJ" evidence="7">
    <location>
        <begin position="20"/>
        <end position="195"/>
    </location>
</feature>
<organism evidence="8">
    <name type="scientific">uncultured marine thaumarchaeote KM3_201_H03</name>
    <dbReference type="NCBI Taxonomy" id="1456096"/>
    <lineage>
        <taxon>Archaea</taxon>
        <taxon>Nitrososphaerota</taxon>
        <taxon>environmental samples</taxon>
    </lineage>
</organism>
<dbReference type="InterPro" id="IPR015507">
    <property type="entry name" value="rRNA-MeTfrase_E"/>
</dbReference>
<name>A0A075GYL6_9ARCH</name>
<dbReference type="InterPro" id="IPR050082">
    <property type="entry name" value="RNA_methyltr_RlmE"/>
</dbReference>
<dbReference type="PIRSF" id="PIRSF005461">
    <property type="entry name" value="23S_rRNA_mtase"/>
    <property type="match status" value="1"/>
</dbReference>
<sequence>MKLADARKDHYRRLAHEQGFRARSAFKLKELNKSYRIIGPGFYVLDLGCAPGGWTQVAVKLVGNQGKVMGVDLSYVEEIPGAHIVRDNIENESLADDVLSYFGRKVGAVVCDLSPQVTGNWSVDHARQISLNYDCTKLMDKVLAHKGNAVFKVFDGEYSLEFRDYVKKKFARINLTKPDASRKQSSELYCVCMGFTG</sequence>